<dbReference type="SUPFAM" id="SSF53041">
    <property type="entry name" value="Resolvase-like"/>
    <property type="match status" value="1"/>
</dbReference>
<dbReference type="Pfam" id="PF00239">
    <property type="entry name" value="Resolvase"/>
    <property type="match status" value="1"/>
</dbReference>
<dbReference type="PATRIC" id="fig|1766.6.peg.608"/>
<dbReference type="AlphaFoldDB" id="A0A0N9XEF8"/>
<evidence type="ECO:0000256" key="5">
    <source>
        <dbReference type="PROSITE-ProRule" id="PRU10137"/>
    </source>
</evidence>
<dbReference type="Gene3D" id="3.40.50.1390">
    <property type="entry name" value="Resolvase, N-terminal catalytic domain"/>
    <property type="match status" value="1"/>
</dbReference>
<dbReference type="InterPro" id="IPR006119">
    <property type="entry name" value="Resolv_N"/>
</dbReference>
<keyword evidence="3" id="KW-0233">DNA recombination</keyword>
<keyword evidence="1" id="KW-0229">DNA integration</keyword>
<feature type="active site" description="O-(5'-phospho-DNA)-serine intermediate" evidence="4 5">
    <location>
        <position position="19"/>
    </location>
</feature>
<dbReference type="InterPro" id="IPR006118">
    <property type="entry name" value="Recombinase_CS"/>
</dbReference>
<dbReference type="GO" id="GO:0000150">
    <property type="term" value="F:DNA strand exchange activity"/>
    <property type="evidence" value="ECO:0007669"/>
    <property type="project" value="InterPro"/>
</dbReference>
<dbReference type="SMART" id="SM00857">
    <property type="entry name" value="Resolvase"/>
    <property type="match status" value="1"/>
</dbReference>
<dbReference type="Pfam" id="PF07508">
    <property type="entry name" value="Recombinase"/>
    <property type="match status" value="1"/>
</dbReference>
<dbReference type="STRING" id="1766.XA26_06160"/>
<dbReference type="CDD" id="cd00338">
    <property type="entry name" value="Ser_Recombinase"/>
    <property type="match status" value="1"/>
</dbReference>
<dbReference type="InterPro" id="IPR036162">
    <property type="entry name" value="Resolvase-like_N_sf"/>
</dbReference>
<dbReference type="GO" id="GO:0015074">
    <property type="term" value="P:DNA integration"/>
    <property type="evidence" value="ECO:0007669"/>
    <property type="project" value="UniProtKB-KW"/>
</dbReference>
<dbReference type="PANTHER" id="PTHR30461">
    <property type="entry name" value="DNA-INVERTASE FROM LAMBDOID PROPHAGE"/>
    <property type="match status" value="1"/>
</dbReference>
<dbReference type="PANTHER" id="PTHR30461:SF2">
    <property type="entry name" value="SERINE RECOMBINASE PINE-RELATED"/>
    <property type="match status" value="1"/>
</dbReference>
<keyword evidence="2" id="KW-0238">DNA-binding</keyword>
<dbReference type="EMBL" id="CP011269">
    <property type="protein sequence ID" value="ALI24477.1"/>
    <property type="molecule type" value="Genomic_DNA"/>
</dbReference>
<dbReference type="KEGG" id="mft:XA26_06160"/>
<dbReference type="GO" id="GO:0003677">
    <property type="term" value="F:DNA binding"/>
    <property type="evidence" value="ECO:0007669"/>
    <property type="project" value="UniProtKB-KW"/>
</dbReference>
<keyword evidence="8" id="KW-1185">Reference proteome</keyword>
<sequence>MKAPAEDTRRKAIGYVRVSTKAQGENGYGLNAQRDMLETYCAANGLNLLTVIPDVMSGRRTDKLYGRAAAVAAIKAGIADVLVLKELDRATRDTSDGLSLMREAKAEGWRVVTTKGEDSAAIGDLELTIKLAFAQEERAKISERTKAGLARARREGKQLGRPSTIPRKTIDRIVRMRNSGLGAKAIATRLTAEQVPAPRGDVWHYSTVRGVLAREGVA</sequence>
<organism evidence="7 8">
    <name type="scientific">Mycolicibacterium fortuitum</name>
    <name type="common">Mycobacterium fortuitum</name>
    <dbReference type="NCBI Taxonomy" id="1766"/>
    <lineage>
        <taxon>Bacteria</taxon>
        <taxon>Bacillati</taxon>
        <taxon>Actinomycetota</taxon>
        <taxon>Actinomycetes</taxon>
        <taxon>Mycobacteriales</taxon>
        <taxon>Mycobacteriaceae</taxon>
        <taxon>Mycolicibacterium</taxon>
    </lineage>
</organism>
<protein>
    <submittedName>
        <fullName evidence="7">Resolvase-like</fullName>
    </submittedName>
</protein>
<dbReference type="InterPro" id="IPR011109">
    <property type="entry name" value="DNA_bind_recombinase_dom"/>
</dbReference>
<accession>A0A0N9XEF8</accession>
<reference evidence="7 8" key="1">
    <citation type="journal article" date="2015" name="MBio">
        <title>Enzymatic Degradation of Phenazines Can Generate Energy and Protect Sensitive Organisms from Toxicity.</title>
        <authorList>
            <person name="Costa K.C."/>
            <person name="Bergkessel M."/>
            <person name="Saunders S."/>
            <person name="Korlach J."/>
            <person name="Newman D.K."/>
        </authorList>
    </citation>
    <scope>NUCLEOTIDE SEQUENCE [LARGE SCALE GENOMIC DNA]</scope>
    <source>
        <strain evidence="7 8">CT6</strain>
    </source>
</reference>
<dbReference type="RefSeq" id="WP_081015509.1">
    <property type="nucleotide sequence ID" value="NZ_CP011269.1"/>
</dbReference>
<evidence type="ECO:0000313" key="8">
    <source>
        <dbReference type="Proteomes" id="UP000057134"/>
    </source>
</evidence>
<dbReference type="InterPro" id="IPR050639">
    <property type="entry name" value="SSR_resolvase"/>
</dbReference>
<evidence type="ECO:0000313" key="7">
    <source>
        <dbReference type="EMBL" id="ALI24477.1"/>
    </source>
</evidence>
<gene>
    <name evidence="7" type="ORF">XA26_06160</name>
</gene>
<evidence type="ECO:0000256" key="2">
    <source>
        <dbReference type="ARBA" id="ARBA00023125"/>
    </source>
</evidence>
<name>A0A0N9XEF8_MYCFO</name>
<evidence type="ECO:0000256" key="3">
    <source>
        <dbReference type="ARBA" id="ARBA00023172"/>
    </source>
</evidence>
<evidence type="ECO:0000256" key="4">
    <source>
        <dbReference type="PIRSR" id="PIRSR606118-50"/>
    </source>
</evidence>
<dbReference type="PROSITE" id="PS51736">
    <property type="entry name" value="RECOMBINASES_3"/>
    <property type="match status" value="1"/>
</dbReference>
<proteinExistence type="predicted"/>
<dbReference type="PROSITE" id="PS00397">
    <property type="entry name" value="RECOMBINASES_1"/>
    <property type="match status" value="1"/>
</dbReference>
<evidence type="ECO:0000256" key="1">
    <source>
        <dbReference type="ARBA" id="ARBA00022908"/>
    </source>
</evidence>
<feature type="domain" description="Resolvase/invertase-type recombinase catalytic" evidence="6">
    <location>
        <begin position="11"/>
        <end position="156"/>
    </location>
</feature>
<dbReference type="Proteomes" id="UP000057134">
    <property type="component" value="Chromosome"/>
</dbReference>
<evidence type="ECO:0000259" key="6">
    <source>
        <dbReference type="PROSITE" id="PS51736"/>
    </source>
</evidence>